<dbReference type="Gene3D" id="3.30.1460.40">
    <property type="entry name" value="[NiFe]-hydrogenase assembly chaperone, HybE"/>
    <property type="match status" value="1"/>
</dbReference>
<evidence type="ECO:0000313" key="2">
    <source>
        <dbReference type="Proteomes" id="UP000631670"/>
    </source>
</evidence>
<reference evidence="1 2" key="1">
    <citation type="submission" date="2020-10" db="EMBL/GenBank/DDBJ databases">
        <title>Sequencing the genomes of 1000 actinobacteria strains.</title>
        <authorList>
            <person name="Klenk H.-P."/>
        </authorList>
    </citation>
    <scope>NUCLEOTIDE SEQUENCE [LARGE SCALE GENOMIC DNA]</scope>
    <source>
        <strain evidence="1 2">DSM 44653</strain>
    </source>
</reference>
<dbReference type="Proteomes" id="UP000631670">
    <property type="component" value="Unassembled WGS sequence"/>
</dbReference>
<comment type="caution">
    <text evidence="1">The sequence shown here is derived from an EMBL/GenBank/DDBJ whole genome shotgun (WGS) entry which is preliminary data.</text>
</comment>
<dbReference type="InterPro" id="IPR023994">
    <property type="entry name" value="NiFe-hyd_HybE"/>
</dbReference>
<organism evidence="1 2">
    <name type="scientific">Amycolatopsis lexingtonensis</name>
    <dbReference type="NCBI Taxonomy" id="218822"/>
    <lineage>
        <taxon>Bacteria</taxon>
        <taxon>Bacillati</taxon>
        <taxon>Actinomycetota</taxon>
        <taxon>Actinomycetes</taxon>
        <taxon>Pseudonocardiales</taxon>
        <taxon>Pseudonocardiaceae</taxon>
        <taxon>Amycolatopsis</taxon>
    </lineage>
</organism>
<proteinExistence type="predicted"/>
<accession>A0ABR9HSY2</accession>
<dbReference type="Pfam" id="PF11939">
    <property type="entry name" value="NiFe-hyd_HybE"/>
    <property type="match status" value="1"/>
</dbReference>
<sequence length="137" mass="14703">MDSLDGLAGRVRDAFGRIGREKFRGDPVANPRLTVDVLGAAVVAGVPTMVVLTPWTITGLAFPPDDVFPGALEIAGRPRPVYRLEVTGLGTFRSVTLPTETATLRDMTQARGLARSWIEPFRLAVRAVVDLPVPPQG</sequence>
<name>A0ABR9HSY2_9PSEU</name>
<dbReference type="EMBL" id="JADBEG010000001">
    <property type="protein sequence ID" value="MBE1494036.1"/>
    <property type="molecule type" value="Genomic_DNA"/>
</dbReference>
<dbReference type="RefSeq" id="WP_086862100.1">
    <property type="nucleotide sequence ID" value="NZ_JADBEG010000001.1"/>
</dbReference>
<keyword evidence="2" id="KW-1185">Reference proteome</keyword>
<evidence type="ECO:0000313" key="1">
    <source>
        <dbReference type="EMBL" id="MBE1494036.1"/>
    </source>
</evidence>
<protein>
    <submittedName>
        <fullName evidence="1">Uncharacterized protein</fullName>
    </submittedName>
</protein>
<dbReference type="InterPro" id="IPR038530">
    <property type="entry name" value="NiFe-hyd_HybE_sf"/>
</dbReference>
<gene>
    <name evidence="1" type="ORF">H4696_001136</name>
</gene>